<keyword evidence="8" id="KW-0963">Cytoplasm</keyword>
<evidence type="ECO:0000256" key="8">
    <source>
        <dbReference type="HAMAP-Rule" id="MF_00158"/>
    </source>
</evidence>
<evidence type="ECO:0000256" key="7">
    <source>
        <dbReference type="ARBA" id="ARBA00048258"/>
    </source>
</evidence>
<feature type="active site" description="Proton donor" evidence="8">
    <location>
        <position position="30"/>
    </location>
</feature>
<dbReference type="NCBIfam" id="TIGR00018">
    <property type="entry name" value="panC"/>
    <property type="match status" value="1"/>
</dbReference>
<keyword evidence="3 8" id="KW-0436">Ligase</keyword>
<organism evidence="9">
    <name type="scientific">Candidatus Actinomarina minuta</name>
    <dbReference type="NCBI Taxonomy" id="1389454"/>
    <lineage>
        <taxon>Bacteria</taxon>
        <taxon>Bacillati</taxon>
        <taxon>Actinomycetota</taxon>
        <taxon>Actinomycetes</taxon>
        <taxon>Candidatus Actinomarinidae</taxon>
        <taxon>Candidatus Actinomarinales</taxon>
        <taxon>Candidatus Actinomarineae</taxon>
        <taxon>Candidatus Actinomarinaceae</taxon>
        <taxon>Candidatus Actinomarina</taxon>
    </lineage>
</organism>
<accession>S5DSM6</accession>
<comment type="similarity">
    <text evidence="2 8">Belongs to the pantothenate synthetase family.</text>
</comment>
<protein>
    <recommendedName>
        <fullName evidence="8">Pantothenate synthetase</fullName>
        <shortName evidence="8">PS</shortName>
        <ecNumber evidence="8">6.3.2.1</ecNumber>
    </recommendedName>
    <alternativeName>
        <fullName evidence="8">Pantoate--beta-alanine ligase</fullName>
    </alternativeName>
    <alternativeName>
        <fullName evidence="8">Pantoate-activating enzyme</fullName>
    </alternativeName>
</protein>
<dbReference type="InterPro" id="IPR014729">
    <property type="entry name" value="Rossmann-like_a/b/a_fold"/>
</dbReference>
<comment type="subcellular location">
    <subcellularLocation>
        <location evidence="8">Cytoplasm</location>
    </subcellularLocation>
</comment>
<evidence type="ECO:0000256" key="3">
    <source>
        <dbReference type="ARBA" id="ARBA00022598"/>
    </source>
</evidence>
<feature type="binding site" evidence="8">
    <location>
        <position position="55"/>
    </location>
    <ligand>
        <name>beta-alanine</name>
        <dbReference type="ChEBI" id="CHEBI:57966"/>
    </ligand>
</feature>
<comment type="pathway">
    <text evidence="1 8">Cofactor biosynthesis; (R)-pantothenate biosynthesis; (R)-pantothenate from (R)-pantoate and beta-alanine: step 1/1.</text>
</comment>
<dbReference type="GO" id="GO:0005524">
    <property type="term" value="F:ATP binding"/>
    <property type="evidence" value="ECO:0007669"/>
    <property type="project" value="UniProtKB-KW"/>
</dbReference>
<name>S5DSM6_9ACTN</name>
<comment type="function">
    <text evidence="8">Catalyzes the condensation of pantoate with beta-alanine in an ATP-dependent reaction via a pantoyl-adenylate intermediate.</text>
</comment>
<dbReference type="UniPathway" id="UPA00028">
    <property type="reaction ID" value="UER00005"/>
</dbReference>
<proteinExistence type="inferred from homology"/>
<dbReference type="InterPro" id="IPR042176">
    <property type="entry name" value="Pantoate_ligase_C"/>
</dbReference>
<evidence type="ECO:0000256" key="1">
    <source>
        <dbReference type="ARBA" id="ARBA00004990"/>
    </source>
</evidence>
<evidence type="ECO:0000313" key="9">
    <source>
        <dbReference type="EMBL" id="AGQ20025.1"/>
    </source>
</evidence>
<gene>
    <name evidence="8" type="primary">panC</name>
</gene>
<comment type="miscellaneous">
    <text evidence="8">The reaction proceeds by a bi uni uni bi ping pong mechanism.</text>
</comment>
<dbReference type="Pfam" id="PF02569">
    <property type="entry name" value="Pantoate_ligase"/>
    <property type="match status" value="1"/>
</dbReference>
<feature type="binding site" evidence="8">
    <location>
        <position position="147"/>
    </location>
    <ligand>
        <name>(R)-pantoate</name>
        <dbReference type="ChEBI" id="CHEBI:15980"/>
    </ligand>
</feature>
<dbReference type="GO" id="GO:0004592">
    <property type="term" value="F:pantoate-beta-alanine ligase activity"/>
    <property type="evidence" value="ECO:0007669"/>
    <property type="project" value="UniProtKB-UniRule"/>
</dbReference>
<dbReference type="PANTHER" id="PTHR21299">
    <property type="entry name" value="CYTIDYLATE KINASE/PANTOATE-BETA-ALANINE LIGASE"/>
    <property type="match status" value="1"/>
</dbReference>
<reference evidence="9" key="1">
    <citation type="journal article" date="2013" name="Sci. Rep.">
        <title>Metagenomics uncovers a new group of low GC and ultra-small marine Actinobacteria.</title>
        <authorList>
            <person name="Ghai R."/>
            <person name="Mizuno C.M."/>
            <person name="Picazo A."/>
            <person name="Camacho A."/>
            <person name="Rodriguez-Valera F."/>
        </authorList>
    </citation>
    <scope>NUCLEOTIDE SEQUENCE</scope>
</reference>
<comment type="catalytic activity">
    <reaction evidence="7 8">
        <text>(R)-pantoate + beta-alanine + ATP = (R)-pantothenate + AMP + diphosphate + H(+)</text>
        <dbReference type="Rhea" id="RHEA:10912"/>
        <dbReference type="ChEBI" id="CHEBI:15378"/>
        <dbReference type="ChEBI" id="CHEBI:15980"/>
        <dbReference type="ChEBI" id="CHEBI:29032"/>
        <dbReference type="ChEBI" id="CHEBI:30616"/>
        <dbReference type="ChEBI" id="CHEBI:33019"/>
        <dbReference type="ChEBI" id="CHEBI:57966"/>
        <dbReference type="ChEBI" id="CHEBI:456215"/>
        <dbReference type="EC" id="6.3.2.1"/>
    </reaction>
</comment>
<keyword evidence="4 8" id="KW-0566">Pantothenate biosynthesis</keyword>
<sequence length="273" mass="31242">MTKIIHEINKDIYSEDTCFIPTMGSLHNGHISLIEHAKHTSHSKTIVSIFVNRKQFNDSQDFHNYPIDIEKDIKLLEKSDVDYVLIPDESYIYPNKSIREINAGPIGIQYEGKFREGHFDGVLTVVNRLFELVNPSAAVFGKKDAQQLFLIKEMIKKFKMNIQIYEGKLIREKSGLAMSSRNLLLTDEAKEHASNIYKVLLNTKNFYQDCNSISQSISYGKSLFGKLGIKFDYLDAVDINSFIAPDKNSEKLLLITAGYIENIRLIDNLEILK</sequence>
<evidence type="ECO:0000256" key="5">
    <source>
        <dbReference type="ARBA" id="ARBA00022741"/>
    </source>
</evidence>
<keyword evidence="6 8" id="KW-0067">ATP-binding</keyword>
<keyword evidence="5 8" id="KW-0547">Nucleotide-binding</keyword>
<comment type="subunit">
    <text evidence="8">Homodimer.</text>
</comment>
<feature type="binding site" evidence="8">
    <location>
        <position position="55"/>
    </location>
    <ligand>
        <name>(R)-pantoate</name>
        <dbReference type="ChEBI" id="CHEBI:15980"/>
    </ligand>
</feature>
<feature type="binding site" evidence="8">
    <location>
        <position position="170"/>
    </location>
    <ligand>
        <name>ATP</name>
        <dbReference type="ChEBI" id="CHEBI:30616"/>
    </ligand>
</feature>
<dbReference type="GO" id="GO:0005829">
    <property type="term" value="C:cytosol"/>
    <property type="evidence" value="ECO:0007669"/>
    <property type="project" value="TreeGrafter"/>
</dbReference>
<evidence type="ECO:0000256" key="4">
    <source>
        <dbReference type="ARBA" id="ARBA00022655"/>
    </source>
</evidence>
<dbReference type="HAMAP" id="MF_00158">
    <property type="entry name" value="PanC"/>
    <property type="match status" value="1"/>
</dbReference>
<dbReference type="Gene3D" id="3.40.50.620">
    <property type="entry name" value="HUPs"/>
    <property type="match status" value="1"/>
</dbReference>
<dbReference type="Gene3D" id="3.30.1300.10">
    <property type="entry name" value="Pantoate-beta-alanine ligase, C-terminal domain"/>
    <property type="match status" value="1"/>
</dbReference>
<dbReference type="AlphaFoldDB" id="S5DSM6"/>
<dbReference type="GO" id="GO:0015940">
    <property type="term" value="P:pantothenate biosynthetic process"/>
    <property type="evidence" value="ECO:0007669"/>
    <property type="project" value="UniProtKB-UniRule"/>
</dbReference>
<dbReference type="SUPFAM" id="SSF52374">
    <property type="entry name" value="Nucleotidylyl transferase"/>
    <property type="match status" value="1"/>
</dbReference>
<evidence type="ECO:0000256" key="6">
    <source>
        <dbReference type="ARBA" id="ARBA00022840"/>
    </source>
</evidence>
<dbReference type="InterPro" id="IPR003721">
    <property type="entry name" value="Pantoate_ligase"/>
</dbReference>
<feature type="binding site" evidence="8">
    <location>
        <begin position="178"/>
        <end position="181"/>
    </location>
    <ligand>
        <name>ATP</name>
        <dbReference type="ChEBI" id="CHEBI:30616"/>
    </ligand>
</feature>
<dbReference type="EMBL" id="KC811149">
    <property type="protein sequence ID" value="AGQ20025.1"/>
    <property type="molecule type" value="Genomic_DNA"/>
</dbReference>
<feature type="binding site" evidence="8">
    <location>
        <begin position="23"/>
        <end position="30"/>
    </location>
    <ligand>
        <name>ATP</name>
        <dbReference type="ChEBI" id="CHEBI:30616"/>
    </ligand>
</feature>
<evidence type="ECO:0000256" key="2">
    <source>
        <dbReference type="ARBA" id="ARBA00009256"/>
    </source>
</evidence>
<dbReference type="PANTHER" id="PTHR21299:SF1">
    <property type="entry name" value="PANTOATE--BETA-ALANINE LIGASE"/>
    <property type="match status" value="1"/>
</dbReference>
<dbReference type="EC" id="6.3.2.1" evidence="8"/>
<feature type="binding site" evidence="8">
    <location>
        <begin position="141"/>
        <end position="144"/>
    </location>
    <ligand>
        <name>ATP</name>
        <dbReference type="ChEBI" id="CHEBI:30616"/>
    </ligand>
</feature>